<dbReference type="PROSITE" id="PS51918">
    <property type="entry name" value="RADICAL_SAM"/>
    <property type="match status" value="1"/>
</dbReference>
<dbReference type="EMBL" id="VDUZ01000007">
    <property type="protein sequence ID" value="TXL78209.1"/>
    <property type="molecule type" value="Genomic_DNA"/>
</dbReference>
<dbReference type="SFLD" id="SFLDG01123">
    <property type="entry name" value="methyltransferase_(Class_B)"/>
    <property type="match status" value="1"/>
</dbReference>
<dbReference type="PANTHER" id="PTHR43409:SF3">
    <property type="entry name" value="HYPOTHETICAL METHYLTRANSFERASE"/>
    <property type="match status" value="1"/>
</dbReference>
<dbReference type="OrthoDB" id="9801424at2"/>
<dbReference type="InterPro" id="IPR006158">
    <property type="entry name" value="Cobalamin-bd"/>
</dbReference>
<evidence type="ECO:0000256" key="5">
    <source>
        <dbReference type="ARBA" id="ARBA00023014"/>
    </source>
</evidence>
<evidence type="ECO:0000259" key="7">
    <source>
        <dbReference type="PROSITE" id="PS51918"/>
    </source>
</evidence>
<evidence type="ECO:0000256" key="2">
    <source>
        <dbReference type="ARBA" id="ARBA00022691"/>
    </source>
</evidence>
<dbReference type="PROSITE" id="PS51332">
    <property type="entry name" value="B12_BINDING"/>
    <property type="match status" value="1"/>
</dbReference>
<dbReference type="InterPro" id="IPR051198">
    <property type="entry name" value="BchE-like"/>
</dbReference>
<evidence type="ECO:0000256" key="3">
    <source>
        <dbReference type="ARBA" id="ARBA00022723"/>
    </source>
</evidence>
<dbReference type="SFLD" id="SFLDG01082">
    <property type="entry name" value="B12-binding_domain_containing"/>
    <property type="match status" value="1"/>
</dbReference>
<keyword evidence="9" id="KW-1185">Reference proteome</keyword>
<dbReference type="SFLD" id="SFLDF00303">
    <property type="entry name" value="hopanoid_C2-methyltransferase"/>
    <property type="match status" value="1"/>
</dbReference>
<dbReference type="InterPro" id="IPR006638">
    <property type="entry name" value="Elp3/MiaA/NifB-like_rSAM"/>
</dbReference>
<dbReference type="GO" id="GO:0051539">
    <property type="term" value="F:4 iron, 4 sulfur cluster binding"/>
    <property type="evidence" value="ECO:0007669"/>
    <property type="project" value="UniProtKB-KW"/>
</dbReference>
<dbReference type="SUPFAM" id="SSF102114">
    <property type="entry name" value="Radical SAM enzymes"/>
    <property type="match status" value="1"/>
</dbReference>
<keyword evidence="4" id="KW-0408">Iron</keyword>
<protein>
    <submittedName>
        <fullName evidence="8">B12-binding domain-containing radical SAM protein</fullName>
    </submittedName>
</protein>
<feature type="domain" description="Radical SAM core" evidence="7">
    <location>
        <begin position="162"/>
        <end position="395"/>
    </location>
</feature>
<dbReference type="SFLD" id="SFLDS00029">
    <property type="entry name" value="Radical_SAM"/>
    <property type="match status" value="1"/>
</dbReference>
<dbReference type="AlphaFoldDB" id="A0A5C8PSF7"/>
<dbReference type="Pfam" id="PF04055">
    <property type="entry name" value="Radical_SAM"/>
    <property type="match status" value="1"/>
</dbReference>
<dbReference type="SMART" id="SM00729">
    <property type="entry name" value="Elp3"/>
    <property type="match status" value="1"/>
</dbReference>
<evidence type="ECO:0000256" key="4">
    <source>
        <dbReference type="ARBA" id="ARBA00023004"/>
    </source>
</evidence>
<reference evidence="8 9" key="1">
    <citation type="submission" date="2019-06" db="EMBL/GenBank/DDBJ databases">
        <title>New taxonomy in bacterial strain CC-CFT640, isolated from vineyard.</title>
        <authorList>
            <person name="Lin S.-Y."/>
            <person name="Tsai C.-F."/>
            <person name="Young C.-C."/>
        </authorList>
    </citation>
    <scope>NUCLEOTIDE SEQUENCE [LARGE SCALE GENOMIC DNA]</scope>
    <source>
        <strain evidence="8 9">CC-CFT640</strain>
    </source>
</reference>
<comment type="cofactor">
    <cofactor evidence="1">
        <name>[4Fe-4S] cluster</name>
        <dbReference type="ChEBI" id="CHEBI:49883"/>
    </cofactor>
</comment>
<evidence type="ECO:0000313" key="9">
    <source>
        <dbReference type="Proteomes" id="UP000321638"/>
    </source>
</evidence>
<feature type="domain" description="B12-binding" evidence="6">
    <location>
        <begin position="1"/>
        <end position="139"/>
    </location>
</feature>
<accession>A0A5C8PSF7</accession>
<sequence length="519" mass="59243">MKIVLINPRFETSYWGLEHALPLLDAKANLPVACLPLLAALTPAEHDVVLIDENVEPIDFDLCARADIVGLTGMSVQRKRMTEILTVLKQRGAYTVVGGPWVSVQEDYFGSLADVVFVGEAEETWPRFLRDREAGAAQHRYEQNGRTDMSSVPVPRFDLLRMDDYAVGSVQFSRGCPFTCEFCDIIVIFGRRPRIKTSRQVIAELEALLATGTDTAFIVDDNLIGNKKAIKEILHDVVAWQRRRDYPMTFFAEASLDLSDDAEMMQLMVDANVRIVFVGIETPNEASLRETKKLQNLRKGHTLLDKIHAIQATGLEVWCGMILGFDNDDPTIFDIQPAFIRDARIVNAMVGMLHAIPKTPLHERLRREGRLDPDDFPDAGTNVVPLKIGRQELRDGYLHVMEALYETEAYFDRVDDLYLKARIRPEATRLRHLRRKPLKLLKLNLTWTLEAAAITWRLARRVPSRRLRNAYLRRMARVLRRRASPLILQIYAIKCAMHYHVDALIAEMKDGQRKTINSF</sequence>
<dbReference type="Pfam" id="PF02310">
    <property type="entry name" value="B12-binding"/>
    <property type="match status" value="1"/>
</dbReference>
<dbReference type="PANTHER" id="PTHR43409">
    <property type="entry name" value="ANAEROBIC MAGNESIUM-PROTOPORPHYRIN IX MONOMETHYL ESTER CYCLASE-RELATED"/>
    <property type="match status" value="1"/>
</dbReference>
<dbReference type="GO" id="GO:0003824">
    <property type="term" value="F:catalytic activity"/>
    <property type="evidence" value="ECO:0007669"/>
    <property type="project" value="InterPro"/>
</dbReference>
<dbReference type="GO" id="GO:0031419">
    <property type="term" value="F:cobalamin binding"/>
    <property type="evidence" value="ECO:0007669"/>
    <property type="project" value="InterPro"/>
</dbReference>
<dbReference type="InterPro" id="IPR023404">
    <property type="entry name" value="rSAM_horseshoe"/>
</dbReference>
<keyword evidence="3" id="KW-0479">Metal-binding</keyword>
<gene>
    <name evidence="8" type="ORF">FHP25_08400</name>
</gene>
<organism evidence="8 9">
    <name type="scientific">Vineibacter terrae</name>
    <dbReference type="NCBI Taxonomy" id="2586908"/>
    <lineage>
        <taxon>Bacteria</taxon>
        <taxon>Pseudomonadati</taxon>
        <taxon>Pseudomonadota</taxon>
        <taxon>Alphaproteobacteria</taxon>
        <taxon>Hyphomicrobiales</taxon>
        <taxon>Vineibacter</taxon>
    </lineage>
</organism>
<dbReference type="GO" id="GO:0005829">
    <property type="term" value="C:cytosol"/>
    <property type="evidence" value="ECO:0007669"/>
    <property type="project" value="TreeGrafter"/>
</dbReference>
<dbReference type="RefSeq" id="WP_147846477.1">
    <property type="nucleotide sequence ID" value="NZ_VDUZ01000007.1"/>
</dbReference>
<dbReference type="Gene3D" id="3.40.50.280">
    <property type="entry name" value="Cobalamin-binding domain"/>
    <property type="match status" value="1"/>
</dbReference>
<dbReference type="InterPro" id="IPR007197">
    <property type="entry name" value="rSAM"/>
</dbReference>
<comment type="caution">
    <text evidence="8">The sequence shown here is derived from an EMBL/GenBank/DDBJ whole genome shotgun (WGS) entry which is preliminary data.</text>
</comment>
<evidence type="ECO:0000313" key="8">
    <source>
        <dbReference type="EMBL" id="TXL78209.1"/>
    </source>
</evidence>
<name>A0A5C8PSF7_9HYPH</name>
<evidence type="ECO:0000259" key="6">
    <source>
        <dbReference type="PROSITE" id="PS51332"/>
    </source>
</evidence>
<dbReference type="Gene3D" id="3.80.30.20">
    <property type="entry name" value="tm_1862 like domain"/>
    <property type="match status" value="1"/>
</dbReference>
<dbReference type="Proteomes" id="UP000321638">
    <property type="component" value="Unassembled WGS sequence"/>
</dbReference>
<dbReference type="InterPro" id="IPR034466">
    <property type="entry name" value="Methyltransferase_Class_B"/>
</dbReference>
<dbReference type="InterPro" id="IPR034530">
    <property type="entry name" value="HpnP-like"/>
</dbReference>
<keyword evidence="5" id="KW-0411">Iron-sulfur</keyword>
<evidence type="ECO:0000256" key="1">
    <source>
        <dbReference type="ARBA" id="ARBA00001966"/>
    </source>
</evidence>
<dbReference type="Pfam" id="PF13282">
    <property type="entry name" value="DUF4070"/>
    <property type="match status" value="1"/>
</dbReference>
<keyword evidence="2" id="KW-0949">S-adenosyl-L-methionine</keyword>
<dbReference type="GO" id="GO:0046872">
    <property type="term" value="F:metal ion binding"/>
    <property type="evidence" value="ECO:0007669"/>
    <property type="project" value="UniProtKB-KW"/>
</dbReference>
<dbReference type="InterPro" id="IPR058240">
    <property type="entry name" value="rSAM_sf"/>
</dbReference>
<dbReference type="InterPro" id="IPR025274">
    <property type="entry name" value="DUF4070"/>
</dbReference>
<proteinExistence type="predicted"/>